<dbReference type="Gene3D" id="3.40.50.20">
    <property type="match status" value="1"/>
</dbReference>
<dbReference type="GO" id="GO:0009252">
    <property type="term" value="P:peptidoglycan biosynthetic process"/>
    <property type="evidence" value="ECO:0007669"/>
    <property type="project" value="UniProtKB-UniRule"/>
</dbReference>
<dbReference type="EC" id="6.3.2.4" evidence="10"/>
<evidence type="ECO:0000256" key="10">
    <source>
        <dbReference type="HAMAP-Rule" id="MF_00047"/>
    </source>
</evidence>
<dbReference type="PANTHER" id="PTHR23132">
    <property type="entry name" value="D-ALANINE--D-ALANINE LIGASE"/>
    <property type="match status" value="1"/>
</dbReference>
<comment type="similarity">
    <text evidence="2 10">Belongs to the D-alanine--D-alanine ligase family.</text>
</comment>
<comment type="caution">
    <text evidence="13">The sequence shown here is derived from an EMBL/GenBank/DDBJ whole genome shotgun (WGS) entry which is preliminary data.</text>
</comment>
<keyword evidence="8 10" id="KW-0573">Peptidoglycan synthesis</keyword>
<evidence type="ECO:0000313" key="14">
    <source>
        <dbReference type="Proteomes" id="UP000824132"/>
    </source>
</evidence>
<keyword evidence="4 10" id="KW-0436">Ligase</keyword>
<dbReference type="Gene3D" id="3.30.470.20">
    <property type="entry name" value="ATP-grasp fold, B domain"/>
    <property type="match status" value="1"/>
</dbReference>
<evidence type="ECO:0000256" key="3">
    <source>
        <dbReference type="ARBA" id="ARBA00022490"/>
    </source>
</evidence>
<comment type="pathway">
    <text evidence="10">Cell wall biogenesis; peptidoglycan biosynthesis.</text>
</comment>
<dbReference type="HAMAP" id="MF_00047">
    <property type="entry name" value="Dala_Dala_lig"/>
    <property type="match status" value="1"/>
</dbReference>
<dbReference type="PROSITE" id="PS00844">
    <property type="entry name" value="DALA_DALA_LIGASE_2"/>
    <property type="match status" value="1"/>
</dbReference>
<protein>
    <recommendedName>
        <fullName evidence="10">D-alanine--D-alanine ligase</fullName>
        <ecNumber evidence="10">6.3.2.4</ecNumber>
    </recommendedName>
    <alternativeName>
        <fullName evidence="10">D-Ala-D-Ala ligase</fullName>
    </alternativeName>
    <alternativeName>
        <fullName evidence="10">D-alanylalanine synthetase</fullName>
    </alternativeName>
</protein>
<dbReference type="SUPFAM" id="SSF52440">
    <property type="entry name" value="PreATP-grasp domain"/>
    <property type="match status" value="1"/>
</dbReference>
<sequence>MQKGLKNVAVVFGGMSCENEISVITGTMAANVMDRGRYVPYPVYLSQNGRLYTGKTLFDVASFRGGAEGRAEEALFLNGALYAVKGKKLREIAKIDCGVNCCHGTGGEDGLVSALFSLNRIPNASPAMAGSAVFMDKGLTKLAAKALGVKSAPYFRIGEAEYGKRAAMAIRCVEERLGYPVIVKPARQGSSIGVLVAENRGELVRAIQSAFEYDTVVLAEKYLAGSREINCAAYKRGGEILLSECEEPLTSHKILTFRDKYIGGGKERSHIFPAQIPEALSARVKGYTKLLYRKFDLRGVVRADYLIYKGEVYFNEMNTVPGSLAYYLFSDSLAGFSGMLGELVEQGIADSAAAKRKRLLKNCGVLTSIPSKGGKRGI</sequence>
<keyword evidence="3 10" id="KW-0963">Cytoplasm</keyword>
<organism evidence="13 14">
    <name type="scientific">Candidatus Borkfalkia avistercoris</name>
    <dbReference type="NCBI Taxonomy" id="2838504"/>
    <lineage>
        <taxon>Bacteria</taxon>
        <taxon>Bacillati</taxon>
        <taxon>Bacillota</taxon>
        <taxon>Clostridia</taxon>
        <taxon>Christensenellales</taxon>
        <taxon>Christensenellaceae</taxon>
        <taxon>Candidatus Borkfalkia</taxon>
    </lineage>
</organism>
<reference evidence="13" key="1">
    <citation type="journal article" date="2021" name="PeerJ">
        <title>Extensive microbial diversity within the chicken gut microbiome revealed by metagenomics and culture.</title>
        <authorList>
            <person name="Gilroy R."/>
            <person name="Ravi A."/>
            <person name="Getino M."/>
            <person name="Pursley I."/>
            <person name="Horton D.L."/>
            <person name="Alikhan N.F."/>
            <person name="Baker D."/>
            <person name="Gharbi K."/>
            <person name="Hall N."/>
            <person name="Watson M."/>
            <person name="Adriaenssens E.M."/>
            <person name="Foster-Nyarko E."/>
            <person name="Jarju S."/>
            <person name="Secka A."/>
            <person name="Antonio M."/>
            <person name="Oren A."/>
            <person name="Chaudhuri R.R."/>
            <person name="La Ragione R."/>
            <person name="Hildebrand F."/>
            <person name="Pallen M.J."/>
        </authorList>
    </citation>
    <scope>NUCLEOTIDE SEQUENCE</scope>
    <source>
        <strain evidence="13">CHK187-5294</strain>
    </source>
</reference>
<dbReference type="PROSITE" id="PS51257">
    <property type="entry name" value="PROKAR_LIPOPROTEIN"/>
    <property type="match status" value="1"/>
</dbReference>
<feature type="domain" description="ATP-grasp" evidence="12">
    <location>
        <begin position="141"/>
        <end position="349"/>
    </location>
</feature>
<dbReference type="InterPro" id="IPR016185">
    <property type="entry name" value="PreATP-grasp_dom_sf"/>
</dbReference>
<dbReference type="InterPro" id="IPR000291">
    <property type="entry name" value="D-Ala_lig_Van_CS"/>
</dbReference>
<keyword evidence="6 11" id="KW-0067">ATP-binding</keyword>
<comment type="catalytic activity">
    <reaction evidence="10">
        <text>2 D-alanine + ATP = D-alanyl-D-alanine + ADP + phosphate + H(+)</text>
        <dbReference type="Rhea" id="RHEA:11224"/>
        <dbReference type="ChEBI" id="CHEBI:15378"/>
        <dbReference type="ChEBI" id="CHEBI:30616"/>
        <dbReference type="ChEBI" id="CHEBI:43474"/>
        <dbReference type="ChEBI" id="CHEBI:57416"/>
        <dbReference type="ChEBI" id="CHEBI:57822"/>
        <dbReference type="ChEBI" id="CHEBI:456216"/>
        <dbReference type="EC" id="6.3.2.4"/>
    </reaction>
</comment>
<dbReference type="InterPro" id="IPR005905">
    <property type="entry name" value="D_ala_D_ala"/>
</dbReference>
<dbReference type="GO" id="GO:0071555">
    <property type="term" value="P:cell wall organization"/>
    <property type="evidence" value="ECO:0007669"/>
    <property type="project" value="UniProtKB-KW"/>
</dbReference>
<evidence type="ECO:0000256" key="8">
    <source>
        <dbReference type="ARBA" id="ARBA00022984"/>
    </source>
</evidence>
<dbReference type="PANTHER" id="PTHR23132:SF23">
    <property type="entry name" value="D-ALANINE--D-ALANINE LIGASE B"/>
    <property type="match status" value="1"/>
</dbReference>
<dbReference type="GO" id="GO:0046872">
    <property type="term" value="F:metal ion binding"/>
    <property type="evidence" value="ECO:0007669"/>
    <property type="project" value="InterPro"/>
</dbReference>
<dbReference type="GO" id="GO:0005737">
    <property type="term" value="C:cytoplasm"/>
    <property type="evidence" value="ECO:0007669"/>
    <property type="project" value="UniProtKB-SubCell"/>
</dbReference>
<gene>
    <name evidence="10" type="primary">ddl</name>
    <name evidence="13" type="ORF">H9727_03935</name>
</gene>
<dbReference type="GO" id="GO:0008360">
    <property type="term" value="P:regulation of cell shape"/>
    <property type="evidence" value="ECO:0007669"/>
    <property type="project" value="UniProtKB-KW"/>
</dbReference>
<dbReference type="Proteomes" id="UP000824132">
    <property type="component" value="Unassembled WGS sequence"/>
</dbReference>
<dbReference type="InterPro" id="IPR011095">
    <property type="entry name" value="Dala_Dala_lig_C"/>
</dbReference>
<comment type="subcellular location">
    <subcellularLocation>
        <location evidence="1 10">Cytoplasm</location>
    </subcellularLocation>
</comment>
<evidence type="ECO:0000256" key="5">
    <source>
        <dbReference type="ARBA" id="ARBA00022741"/>
    </source>
</evidence>
<proteinExistence type="inferred from homology"/>
<dbReference type="InterPro" id="IPR013815">
    <property type="entry name" value="ATP_grasp_subdomain_1"/>
</dbReference>
<comment type="function">
    <text evidence="10">Cell wall formation.</text>
</comment>
<dbReference type="PROSITE" id="PS00843">
    <property type="entry name" value="DALA_DALA_LIGASE_1"/>
    <property type="match status" value="1"/>
</dbReference>
<dbReference type="InterPro" id="IPR011127">
    <property type="entry name" value="Dala_Dala_lig_N"/>
</dbReference>
<dbReference type="Gene3D" id="3.30.1490.20">
    <property type="entry name" value="ATP-grasp fold, A domain"/>
    <property type="match status" value="1"/>
</dbReference>
<dbReference type="GO" id="GO:0008716">
    <property type="term" value="F:D-alanine-D-alanine ligase activity"/>
    <property type="evidence" value="ECO:0007669"/>
    <property type="project" value="UniProtKB-UniRule"/>
</dbReference>
<evidence type="ECO:0000256" key="4">
    <source>
        <dbReference type="ARBA" id="ARBA00022598"/>
    </source>
</evidence>
<accession>A0A9D2CYY4</accession>
<keyword evidence="7 10" id="KW-0133">Cell shape</keyword>
<evidence type="ECO:0000256" key="6">
    <source>
        <dbReference type="ARBA" id="ARBA00022840"/>
    </source>
</evidence>
<keyword evidence="9 10" id="KW-0961">Cell wall biogenesis/degradation</keyword>
<evidence type="ECO:0000256" key="9">
    <source>
        <dbReference type="ARBA" id="ARBA00023316"/>
    </source>
</evidence>
<dbReference type="EMBL" id="DXCL01000025">
    <property type="protein sequence ID" value="HIZ03416.1"/>
    <property type="molecule type" value="Genomic_DNA"/>
</dbReference>
<name>A0A9D2CYY4_9FIRM</name>
<evidence type="ECO:0000256" key="11">
    <source>
        <dbReference type="PROSITE-ProRule" id="PRU00409"/>
    </source>
</evidence>
<evidence type="ECO:0000256" key="7">
    <source>
        <dbReference type="ARBA" id="ARBA00022960"/>
    </source>
</evidence>
<dbReference type="InterPro" id="IPR011761">
    <property type="entry name" value="ATP-grasp"/>
</dbReference>
<evidence type="ECO:0000256" key="2">
    <source>
        <dbReference type="ARBA" id="ARBA00010871"/>
    </source>
</evidence>
<evidence type="ECO:0000313" key="13">
    <source>
        <dbReference type="EMBL" id="HIZ03416.1"/>
    </source>
</evidence>
<dbReference type="Pfam" id="PF07478">
    <property type="entry name" value="Dala_Dala_lig_C"/>
    <property type="match status" value="1"/>
</dbReference>
<dbReference type="GO" id="GO:0005524">
    <property type="term" value="F:ATP binding"/>
    <property type="evidence" value="ECO:0007669"/>
    <property type="project" value="UniProtKB-UniRule"/>
</dbReference>
<evidence type="ECO:0000256" key="1">
    <source>
        <dbReference type="ARBA" id="ARBA00004496"/>
    </source>
</evidence>
<reference evidence="13" key="2">
    <citation type="submission" date="2021-04" db="EMBL/GenBank/DDBJ databases">
        <authorList>
            <person name="Gilroy R."/>
        </authorList>
    </citation>
    <scope>NUCLEOTIDE SEQUENCE</scope>
    <source>
        <strain evidence="13">CHK187-5294</strain>
    </source>
</reference>
<dbReference type="Pfam" id="PF01820">
    <property type="entry name" value="Dala_Dala_lig_N"/>
    <property type="match status" value="1"/>
</dbReference>
<dbReference type="PROSITE" id="PS50975">
    <property type="entry name" value="ATP_GRASP"/>
    <property type="match status" value="1"/>
</dbReference>
<dbReference type="AlphaFoldDB" id="A0A9D2CYY4"/>
<evidence type="ECO:0000259" key="12">
    <source>
        <dbReference type="PROSITE" id="PS50975"/>
    </source>
</evidence>
<keyword evidence="5 11" id="KW-0547">Nucleotide-binding</keyword>
<dbReference type="SUPFAM" id="SSF56059">
    <property type="entry name" value="Glutathione synthetase ATP-binding domain-like"/>
    <property type="match status" value="1"/>
</dbReference>